<feature type="transmembrane region" description="Helical" evidence="13">
    <location>
        <begin position="190"/>
        <end position="206"/>
    </location>
</feature>
<dbReference type="SUPFAM" id="SSF51206">
    <property type="entry name" value="cAMP-binding domain-like"/>
    <property type="match status" value="1"/>
</dbReference>
<evidence type="ECO:0000256" key="11">
    <source>
        <dbReference type="ARBA" id="ARBA00023136"/>
    </source>
</evidence>
<protein>
    <recommendedName>
        <fullName evidence="14">Cyclic nucleotide-binding domain-containing protein</fullName>
    </recommendedName>
</protein>
<evidence type="ECO:0000256" key="5">
    <source>
        <dbReference type="ARBA" id="ARBA00022692"/>
    </source>
</evidence>
<evidence type="ECO:0000256" key="10">
    <source>
        <dbReference type="ARBA" id="ARBA00023065"/>
    </source>
</evidence>
<evidence type="ECO:0000256" key="8">
    <source>
        <dbReference type="ARBA" id="ARBA00022958"/>
    </source>
</evidence>
<keyword evidence="8" id="KW-0630">Potassium</keyword>
<keyword evidence="10" id="KW-0406">Ion transport</keyword>
<evidence type="ECO:0000256" key="2">
    <source>
        <dbReference type="ARBA" id="ARBA00007929"/>
    </source>
</evidence>
<feature type="transmembrane region" description="Helical" evidence="13">
    <location>
        <begin position="78"/>
        <end position="97"/>
    </location>
</feature>
<dbReference type="SUPFAM" id="SSF81324">
    <property type="entry name" value="Voltage-gated potassium channels"/>
    <property type="match status" value="1"/>
</dbReference>
<evidence type="ECO:0000256" key="4">
    <source>
        <dbReference type="ARBA" id="ARBA00022538"/>
    </source>
</evidence>
<dbReference type="PROSITE" id="PS50042">
    <property type="entry name" value="CNMP_BINDING_3"/>
    <property type="match status" value="1"/>
</dbReference>
<feature type="transmembrane region" description="Helical" evidence="13">
    <location>
        <begin position="226"/>
        <end position="246"/>
    </location>
</feature>
<evidence type="ECO:0000259" key="14">
    <source>
        <dbReference type="PROSITE" id="PS50042"/>
    </source>
</evidence>
<organism evidence="15 16">
    <name type="scientific">Buddleja alternifolia</name>
    <dbReference type="NCBI Taxonomy" id="168488"/>
    <lineage>
        <taxon>Eukaryota</taxon>
        <taxon>Viridiplantae</taxon>
        <taxon>Streptophyta</taxon>
        <taxon>Embryophyta</taxon>
        <taxon>Tracheophyta</taxon>
        <taxon>Spermatophyta</taxon>
        <taxon>Magnoliopsida</taxon>
        <taxon>eudicotyledons</taxon>
        <taxon>Gunneridae</taxon>
        <taxon>Pentapetalae</taxon>
        <taxon>asterids</taxon>
        <taxon>lamiids</taxon>
        <taxon>Lamiales</taxon>
        <taxon>Scrophulariaceae</taxon>
        <taxon>Buddlejeae</taxon>
        <taxon>Buddleja</taxon>
    </lineage>
</organism>
<dbReference type="InterPro" id="IPR018490">
    <property type="entry name" value="cNMP-bd_dom_sf"/>
</dbReference>
<feature type="transmembrane region" description="Helical" evidence="13">
    <location>
        <begin position="253"/>
        <end position="274"/>
    </location>
</feature>
<dbReference type="Pfam" id="PF07885">
    <property type="entry name" value="Ion_trans_2"/>
    <property type="match status" value="1"/>
</dbReference>
<evidence type="ECO:0000256" key="3">
    <source>
        <dbReference type="ARBA" id="ARBA00022448"/>
    </source>
</evidence>
<evidence type="ECO:0000313" key="16">
    <source>
        <dbReference type="Proteomes" id="UP000826271"/>
    </source>
</evidence>
<accession>A0AAV6WEP3</accession>
<evidence type="ECO:0000256" key="6">
    <source>
        <dbReference type="ARBA" id="ARBA00022826"/>
    </source>
</evidence>
<dbReference type="GO" id="GO:0005249">
    <property type="term" value="F:voltage-gated potassium channel activity"/>
    <property type="evidence" value="ECO:0007669"/>
    <property type="project" value="InterPro"/>
</dbReference>
<dbReference type="Gene3D" id="1.10.287.70">
    <property type="match status" value="1"/>
</dbReference>
<keyword evidence="9 13" id="KW-1133">Transmembrane helix</keyword>
<keyword evidence="4" id="KW-0633">Potassium transport</keyword>
<keyword evidence="5 13" id="KW-0812">Transmembrane</keyword>
<gene>
    <name evidence="15" type="ORF">BUALT_Bualt16G0053000</name>
</gene>
<dbReference type="InterPro" id="IPR014710">
    <property type="entry name" value="RmlC-like_jellyroll"/>
</dbReference>
<keyword evidence="16" id="KW-1185">Reference proteome</keyword>
<name>A0AAV6WEP3_9LAMI</name>
<sequence>MVITEGANGLFIVTGVEDAIGVLACSDTFDAAHFNASRVTRITAIVGIGSHVRYGCGWEFNRSDQIDNVIFLKTWKTILVLLAAYNALVCPFEFGFCKKPMMPLIITDSIVNVFFGIDIVLTFFIAFLDKATHILVHEKREIALKYATSWLIPDIISTFLAAEIAPFIFPKSLWIYGLVSMFRLSRIRRVGAFFTSSFCWLLVLWSCCSQSSSEKTWIGDLHQSLLTRYISAIYLSMTTLATVGYGDLHAANIWEMIFCILDVLFNLGLTAYVLGNMTHLVAHGARETQQFRDTIQAASHFARRNQLQPRLGDPTLSHLCLQSRIDSEVLQQQEALVTLPKVMRSRISHSLFYSQVENVYLLRGFSEMKPEYFPPREDIILQNEVPMYFYMLVTGAMDLLVMQDDHEHASLICEFKIFISKMFVPLKRN</sequence>
<dbReference type="PANTHER" id="PTHR45743">
    <property type="entry name" value="POTASSIUM CHANNEL AKT1"/>
    <property type="match status" value="1"/>
</dbReference>
<reference evidence="15" key="1">
    <citation type="submission" date="2019-10" db="EMBL/GenBank/DDBJ databases">
        <authorList>
            <person name="Zhang R."/>
            <person name="Pan Y."/>
            <person name="Wang J."/>
            <person name="Ma R."/>
            <person name="Yu S."/>
        </authorList>
    </citation>
    <scope>NUCLEOTIDE SEQUENCE</scope>
    <source>
        <strain evidence="15">LA-IB0</strain>
        <tissue evidence="15">Leaf</tissue>
    </source>
</reference>
<dbReference type="InterPro" id="IPR000595">
    <property type="entry name" value="cNMP-bd_dom"/>
</dbReference>
<dbReference type="EMBL" id="WHWC01000016">
    <property type="protein sequence ID" value="KAG8367250.1"/>
    <property type="molecule type" value="Genomic_DNA"/>
</dbReference>
<comment type="subcellular location">
    <subcellularLocation>
        <location evidence="1">Membrane</location>
        <topology evidence="1">Multi-pass membrane protein</topology>
    </subcellularLocation>
</comment>
<dbReference type="GO" id="GO:0034702">
    <property type="term" value="C:monoatomic ion channel complex"/>
    <property type="evidence" value="ECO:0007669"/>
    <property type="project" value="UniProtKB-KW"/>
</dbReference>
<dbReference type="AlphaFoldDB" id="A0AAV6WEP3"/>
<comment type="caution">
    <text evidence="15">The sequence shown here is derived from an EMBL/GenBank/DDBJ whole genome shotgun (WGS) entry which is preliminary data.</text>
</comment>
<proteinExistence type="inferred from homology"/>
<dbReference type="Pfam" id="PF00520">
    <property type="entry name" value="Ion_trans"/>
    <property type="match status" value="1"/>
</dbReference>
<evidence type="ECO:0000313" key="15">
    <source>
        <dbReference type="EMBL" id="KAG8367250.1"/>
    </source>
</evidence>
<keyword evidence="7" id="KW-0851">Voltage-gated channel</keyword>
<evidence type="ECO:0000256" key="9">
    <source>
        <dbReference type="ARBA" id="ARBA00022989"/>
    </source>
</evidence>
<dbReference type="InterPro" id="IPR045319">
    <property type="entry name" value="KAT/AKT"/>
</dbReference>
<comment type="similarity">
    <text evidence="2">Belongs to the potassium channel family. Plant (TC 1.A.1.4) subfamily.</text>
</comment>
<keyword evidence="3" id="KW-0813">Transport</keyword>
<feature type="domain" description="Cyclic nucleotide-binding" evidence="14">
    <location>
        <begin position="352"/>
        <end position="407"/>
    </location>
</feature>
<keyword evidence="6" id="KW-0631">Potassium channel</keyword>
<dbReference type="InterPro" id="IPR005821">
    <property type="entry name" value="Ion_trans_dom"/>
</dbReference>
<feature type="transmembrane region" description="Helical" evidence="13">
    <location>
        <begin position="148"/>
        <end position="169"/>
    </location>
</feature>
<dbReference type="Proteomes" id="UP000826271">
    <property type="component" value="Unassembled WGS sequence"/>
</dbReference>
<evidence type="ECO:0000256" key="1">
    <source>
        <dbReference type="ARBA" id="ARBA00004141"/>
    </source>
</evidence>
<dbReference type="PANTHER" id="PTHR45743:SF2">
    <property type="entry name" value="POTASSIUM CHANNEL AKT1"/>
    <property type="match status" value="1"/>
</dbReference>
<dbReference type="Gene3D" id="2.60.120.10">
    <property type="entry name" value="Jelly Rolls"/>
    <property type="match status" value="1"/>
</dbReference>
<dbReference type="InterPro" id="IPR013099">
    <property type="entry name" value="K_chnl_dom"/>
</dbReference>
<evidence type="ECO:0000256" key="7">
    <source>
        <dbReference type="ARBA" id="ARBA00022882"/>
    </source>
</evidence>
<evidence type="ECO:0000256" key="12">
    <source>
        <dbReference type="ARBA" id="ARBA00023303"/>
    </source>
</evidence>
<keyword evidence="12" id="KW-0407">Ion channel</keyword>
<evidence type="ECO:0000256" key="13">
    <source>
        <dbReference type="SAM" id="Phobius"/>
    </source>
</evidence>
<feature type="transmembrane region" description="Helical" evidence="13">
    <location>
        <begin position="109"/>
        <end position="128"/>
    </location>
</feature>
<keyword evidence="11 13" id="KW-0472">Membrane</keyword>